<keyword evidence="2" id="KW-1185">Reference proteome</keyword>
<evidence type="ECO:0000313" key="1">
    <source>
        <dbReference type="EMBL" id="KAK9425501.1"/>
    </source>
</evidence>
<dbReference type="EMBL" id="JARVKF010000015">
    <property type="protein sequence ID" value="KAK9425501.1"/>
    <property type="molecule type" value="Genomic_DNA"/>
</dbReference>
<gene>
    <name evidence="1" type="ORF">SUNI508_12957</name>
</gene>
<proteinExistence type="predicted"/>
<name>A0ABR2VG34_9PEZI</name>
<sequence length="123" mass="14203">MEIHEPDFLKCALIIVNSTCRIVLYLTASFGNFFDPMLPAASENNPSEALIFTNINPRTPNILPKHFKNTSPTSIQHCNRGVLPSHWKKKSAPKHISRVCREIRRKIMPYRGQRMERITTRIC</sequence>
<dbReference type="Proteomes" id="UP001408356">
    <property type="component" value="Unassembled WGS sequence"/>
</dbReference>
<accession>A0ABR2VG34</accession>
<reference evidence="1 2" key="1">
    <citation type="journal article" date="2024" name="J. Plant Pathol.">
        <title>Sequence and assembly of the genome of Seiridium unicorne, isolate CBS 538.82, causal agent of cypress canker disease.</title>
        <authorList>
            <person name="Scali E."/>
            <person name="Rocca G.D."/>
            <person name="Danti R."/>
            <person name="Garbelotto M."/>
            <person name="Barberini S."/>
            <person name="Baroncelli R."/>
            <person name="Emiliani G."/>
        </authorList>
    </citation>
    <scope>NUCLEOTIDE SEQUENCE [LARGE SCALE GENOMIC DNA]</scope>
    <source>
        <strain evidence="1 2">BM-138-508</strain>
    </source>
</reference>
<organism evidence="1 2">
    <name type="scientific">Seiridium unicorne</name>
    <dbReference type="NCBI Taxonomy" id="138068"/>
    <lineage>
        <taxon>Eukaryota</taxon>
        <taxon>Fungi</taxon>
        <taxon>Dikarya</taxon>
        <taxon>Ascomycota</taxon>
        <taxon>Pezizomycotina</taxon>
        <taxon>Sordariomycetes</taxon>
        <taxon>Xylariomycetidae</taxon>
        <taxon>Amphisphaeriales</taxon>
        <taxon>Sporocadaceae</taxon>
        <taxon>Seiridium</taxon>
    </lineage>
</organism>
<evidence type="ECO:0000313" key="2">
    <source>
        <dbReference type="Proteomes" id="UP001408356"/>
    </source>
</evidence>
<protein>
    <submittedName>
        <fullName evidence="1">Uncharacterized protein</fullName>
    </submittedName>
</protein>
<comment type="caution">
    <text evidence="1">The sequence shown here is derived from an EMBL/GenBank/DDBJ whole genome shotgun (WGS) entry which is preliminary data.</text>
</comment>